<evidence type="ECO:0000313" key="3">
    <source>
        <dbReference type="Proteomes" id="UP000193224"/>
    </source>
</evidence>
<keyword evidence="3" id="KW-1185">Reference proteome</keyword>
<evidence type="ECO:0008006" key="4">
    <source>
        <dbReference type="Google" id="ProtNLM"/>
    </source>
</evidence>
<sequence length="107" mass="11491">MTNSREQGMKKLLRRVAAAALAAAPVLVLAQEQPATEAFNIESISCWDVITLPEDDATFVTAMLIGYANGQTGQSQTSPKAIVDLVEKFDETCAEHPDASALEVLKQ</sequence>
<evidence type="ECO:0000256" key="1">
    <source>
        <dbReference type="SAM" id="SignalP"/>
    </source>
</evidence>
<evidence type="ECO:0000313" key="2">
    <source>
        <dbReference type="EMBL" id="SMC13396.1"/>
    </source>
</evidence>
<accession>A0A1X7BUS7</accession>
<feature type="chain" id="PRO_5012168592" description="Acid stress chaperone HdeA" evidence="1">
    <location>
        <begin position="31"/>
        <end position="107"/>
    </location>
</feature>
<protein>
    <recommendedName>
        <fullName evidence="4">Acid stress chaperone HdeA</fullName>
    </recommendedName>
</protein>
<organism evidence="2 3">
    <name type="scientific">Roseovarius aestuarii</name>
    <dbReference type="NCBI Taxonomy" id="475083"/>
    <lineage>
        <taxon>Bacteria</taxon>
        <taxon>Pseudomonadati</taxon>
        <taxon>Pseudomonadota</taxon>
        <taxon>Alphaproteobacteria</taxon>
        <taxon>Rhodobacterales</taxon>
        <taxon>Roseobacteraceae</taxon>
        <taxon>Roseovarius</taxon>
    </lineage>
</organism>
<reference evidence="2 3" key="1">
    <citation type="submission" date="2017-03" db="EMBL/GenBank/DDBJ databases">
        <authorList>
            <person name="Afonso C.L."/>
            <person name="Miller P.J."/>
            <person name="Scott M.A."/>
            <person name="Spackman E."/>
            <person name="Goraichik I."/>
            <person name="Dimitrov K.M."/>
            <person name="Suarez D.L."/>
            <person name="Swayne D.E."/>
        </authorList>
    </citation>
    <scope>NUCLEOTIDE SEQUENCE [LARGE SCALE GENOMIC DNA]</scope>
    <source>
        <strain evidence="2 3">CECT 7745</strain>
    </source>
</reference>
<dbReference type="Proteomes" id="UP000193224">
    <property type="component" value="Unassembled WGS sequence"/>
</dbReference>
<dbReference type="Pfam" id="PF06411">
    <property type="entry name" value="HdeA"/>
    <property type="match status" value="1"/>
</dbReference>
<dbReference type="EMBL" id="FWXB01000013">
    <property type="protein sequence ID" value="SMC13396.1"/>
    <property type="molecule type" value="Genomic_DNA"/>
</dbReference>
<name>A0A1X7BUS7_9RHOB</name>
<gene>
    <name evidence="2" type="ORF">ROA7745_03243</name>
</gene>
<dbReference type="InterPro" id="IPR010486">
    <property type="entry name" value="HNS-dep_expression_A/B"/>
</dbReference>
<feature type="signal peptide" evidence="1">
    <location>
        <begin position="1"/>
        <end position="30"/>
    </location>
</feature>
<keyword evidence="1" id="KW-0732">Signal</keyword>
<dbReference type="AlphaFoldDB" id="A0A1X7BUS7"/>
<proteinExistence type="predicted"/>